<keyword evidence="1" id="KW-0472">Membrane</keyword>
<dbReference type="eggNOG" id="COG3238">
    <property type="taxonomic scope" value="Bacteria"/>
</dbReference>
<feature type="transmembrane region" description="Helical" evidence="1">
    <location>
        <begin position="36"/>
        <end position="57"/>
    </location>
</feature>
<protein>
    <recommendedName>
        <fullName evidence="4">DMT family transporter</fullName>
    </recommendedName>
</protein>
<feature type="transmembrane region" description="Helical" evidence="1">
    <location>
        <begin position="263"/>
        <end position="281"/>
    </location>
</feature>
<dbReference type="GO" id="GO:0005886">
    <property type="term" value="C:plasma membrane"/>
    <property type="evidence" value="ECO:0007669"/>
    <property type="project" value="TreeGrafter"/>
</dbReference>
<feature type="transmembrane region" description="Helical" evidence="1">
    <location>
        <begin position="130"/>
        <end position="151"/>
    </location>
</feature>
<reference evidence="2 3" key="1">
    <citation type="submission" date="2011-09" db="EMBL/GenBank/DDBJ databases">
        <authorList>
            <person name="Weinstock G."/>
            <person name="Sodergren E."/>
            <person name="Clifton S."/>
            <person name="Fulton L."/>
            <person name="Fulton B."/>
            <person name="Courtney L."/>
            <person name="Fronick C."/>
            <person name="Harrison M."/>
            <person name="Strong C."/>
            <person name="Farmer C."/>
            <person name="Delahaunty K."/>
            <person name="Markovic C."/>
            <person name="Hall O."/>
            <person name="Minx P."/>
            <person name="Tomlinson C."/>
            <person name="Mitreva M."/>
            <person name="Hou S."/>
            <person name="Chen J."/>
            <person name="Wollam A."/>
            <person name="Pepin K.H."/>
            <person name="Johnson M."/>
            <person name="Bhonagiri V."/>
            <person name="Zhang X."/>
            <person name="Suruliraj S."/>
            <person name="Warren W."/>
            <person name="Chinwalla A."/>
            <person name="Mardis E.R."/>
            <person name="Wilson R.K."/>
        </authorList>
    </citation>
    <scope>NUCLEOTIDE SEQUENCE [LARGE SCALE GENOMIC DNA]</scope>
    <source>
        <strain evidence="2 3">F0439</strain>
    </source>
</reference>
<evidence type="ECO:0000256" key="1">
    <source>
        <dbReference type="SAM" id="Phobius"/>
    </source>
</evidence>
<gene>
    <name evidence="2" type="ORF">HMPREF9103_02331</name>
</gene>
<feature type="transmembrane region" description="Helical" evidence="1">
    <location>
        <begin position="201"/>
        <end position="221"/>
    </location>
</feature>
<dbReference type="InterPro" id="IPR006750">
    <property type="entry name" value="YdcZ"/>
</dbReference>
<dbReference type="PATRIC" id="fig|797515.3.peg.2103"/>
<keyword evidence="3" id="KW-1185">Reference proteome</keyword>
<comment type="caution">
    <text evidence="2">The sequence shown here is derived from an EMBL/GenBank/DDBJ whole genome shotgun (WGS) entry which is preliminary data.</text>
</comment>
<name>G9ZRH0_9LACO</name>
<dbReference type="AlphaFoldDB" id="G9ZRH0"/>
<keyword evidence="1" id="KW-1133">Transmembrane helix</keyword>
<keyword evidence="1" id="KW-0812">Transmembrane</keyword>
<feature type="transmembrane region" description="Helical" evidence="1">
    <location>
        <begin position="237"/>
        <end position="257"/>
    </location>
</feature>
<dbReference type="EMBL" id="AGEY01000176">
    <property type="protein sequence ID" value="EHL96607.1"/>
    <property type="molecule type" value="Genomic_DNA"/>
</dbReference>
<feature type="transmembrane region" description="Helical" evidence="1">
    <location>
        <begin position="293"/>
        <end position="312"/>
    </location>
</feature>
<dbReference type="HOGENOM" id="CLU_068878_0_0_9"/>
<dbReference type="STRING" id="797515.HMPREF9103_02331"/>
<evidence type="ECO:0000313" key="2">
    <source>
        <dbReference type="EMBL" id="EHL96607.1"/>
    </source>
</evidence>
<evidence type="ECO:0000313" key="3">
    <source>
        <dbReference type="Proteomes" id="UP000004625"/>
    </source>
</evidence>
<dbReference type="PANTHER" id="PTHR34821">
    <property type="entry name" value="INNER MEMBRANE PROTEIN YDCZ"/>
    <property type="match status" value="1"/>
</dbReference>
<dbReference type="PANTHER" id="PTHR34821:SF2">
    <property type="entry name" value="INNER MEMBRANE PROTEIN YDCZ"/>
    <property type="match status" value="1"/>
</dbReference>
<accession>G9ZRH0</accession>
<dbReference type="RefSeq" id="WP_008214162.1">
    <property type="nucleotide sequence ID" value="NZ_JH415050.1"/>
</dbReference>
<dbReference type="Pfam" id="PF04657">
    <property type="entry name" value="DMT_YdcZ"/>
    <property type="match status" value="2"/>
</dbReference>
<dbReference type="Proteomes" id="UP000004625">
    <property type="component" value="Unassembled WGS sequence"/>
</dbReference>
<organism evidence="2 3">
    <name type="scientific">Lentilactobacillus parafarraginis F0439</name>
    <dbReference type="NCBI Taxonomy" id="797515"/>
    <lineage>
        <taxon>Bacteria</taxon>
        <taxon>Bacillati</taxon>
        <taxon>Bacillota</taxon>
        <taxon>Bacilli</taxon>
        <taxon>Lactobacillales</taxon>
        <taxon>Lactobacillaceae</taxon>
        <taxon>Lentilactobacillus</taxon>
    </lineage>
</organism>
<sequence>MFFIIIGAVVGVTLPFQIAANAKLQQTIGSSLQANFVNFIIGTVGLATVTLITGQSLGISFQLIRSAPAWIWLGGLLGVIYQMGNILLFPRLGGVQTVLMPILGQIFGSLIIDGFRLFNSPFHAITPFRIGGVILVLLGIITTVVLPTYLINRYRLIGFTRDHQPRSWGWNILGILCGGLNACQVAINGDLGHVLNSAAKASYVSLLTGTVVLIAIMMTFYRPKKTVIIDRLRQNNVWWIWIGGIFGAAFVFGNSFLVPLLGTGMTVAIVLVGQIVGSLMIDEFGWLGAKKKPINLLQVVGILIMIGGVFVIKLV</sequence>
<evidence type="ECO:0008006" key="4">
    <source>
        <dbReference type="Google" id="ProtNLM"/>
    </source>
</evidence>
<feature type="transmembrane region" description="Helical" evidence="1">
    <location>
        <begin position="69"/>
        <end position="92"/>
    </location>
</feature>
<proteinExistence type="predicted"/>